<dbReference type="SUPFAM" id="SSF51735">
    <property type="entry name" value="NAD(P)-binding Rossmann-fold domains"/>
    <property type="match status" value="1"/>
</dbReference>
<accession>V4REM8</accession>
<keyword evidence="8" id="KW-1185">Reference proteome</keyword>
<feature type="domain" description="D-isomer specific 2-hydroxyacid dehydrogenase NAD-binding" evidence="6">
    <location>
        <begin position="120"/>
        <end position="300"/>
    </location>
</feature>
<reference evidence="7 8" key="1">
    <citation type="journal article" date="2014" name="Genome Announc.">
        <title>Draft Genome Sequence of Lutibaculum baratangense Strain AMV1T, Isolated from a Mud Volcano in Andamans, India.</title>
        <authorList>
            <person name="Singh A."/>
            <person name="Sreenivas A."/>
            <person name="Sathyanarayana Reddy G."/>
            <person name="Pinnaka A.K."/>
            <person name="Shivaji S."/>
        </authorList>
    </citation>
    <scope>NUCLEOTIDE SEQUENCE [LARGE SCALE GENOMIC DNA]</scope>
    <source>
        <strain evidence="7 8">AMV1</strain>
    </source>
</reference>
<organism evidence="7 8">
    <name type="scientific">Lutibaculum baratangense AMV1</name>
    <dbReference type="NCBI Taxonomy" id="631454"/>
    <lineage>
        <taxon>Bacteria</taxon>
        <taxon>Pseudomonadati</taxon>
        <taxon>Pseudomonadota</taxon>
        <taxon>Alphaproteobacteria</taxon>
        <taxon>Hyphomicrobiales</taxon>
        <taxon>Tepidamorphaceae</taxon>
        <taxon>Lutibaculum</taxon>
    </lineage>
</organism>
<evidence type="ECO:0000256" key="2">
    <source>
        <dbReference type="ARBA" id="ARBA00023002"/>
    </source>
</evidence>
<dbReference type="PROSITE" id="PS00671">
    <property type="entry name" value="D_2_HYDROXYACID_DH_3"/>
    <property type="match status" value="1"/>
</dbReference>
<gene>
    <name evidence="7" type="ORF">N177_2430</name>
</gene>
<dbReference type="GO" id="GO:0051287">
    <property type="term" value="F:NAD binding"/>
    <property type="evidence" value="ECO:0007669"/>
    <property type="project" value="InterPro"/>
</dbReference>
<dbReference type="CDD" id="cd12162">
    <property type="entry name" value="2-Hacid_dh_4"/>
    <property type="match status" value="1"/>
</dbReference>
<keyword evidence="3" id="KW-0520">NAD</keyword>
<dbReference type="InterPro" id="IPR029753">
    <property type="entry name" value="D-isomer_DH_CS"/>
</dbReference>
<evidence type="ECO:0000313" key="7">
    <source>
        <dbReference type="EMBL" id="ESR24596.1"/>
    </source>
</evidence>
<proteinExistence type="inferred from homology"/>
<dbReference type="PATRIC" id="fig|631454.5.peg.2399"/>
<name>V4REM8_9HYPH</name>
<sequence length="334" mass="36867">MRAETRRDMQDQLMKKIVFLDRATIAPQINLRPPSFEHELVEHQQTAPDQVVERLKGAEIAIINKVKLTAEALAELPDLKLIAVAATGTDCVDKTYCQEHDIAISNIRGYALATVPEHTFALILALRRSIVPFRQDVLDGEWQKANQFCFFNHPIRDLRGARLGIIGEGVLGQGVAEIARGFGMHTMFAAHKGVSGLGPLYTPWDEVIETADVITLHSPLTPATKGMIGMPEFRRMKKKPLIVNTARGGLVVEEDIEQALDEDLISGVGFDVAAVEPPPMDHPLMRIANRPNVIITPHVAWASDEAQQTLADQLVDNIENFVRGEPTNLVKGAF</sequence>
<dbReference type="InterPro" id="IPR050418">
    <property type="entry name" value="D-iso_2-hydroxyacid_DH_PdxB"/>
</dbReference>
<feature type="domain" description="D-isomer specific 2-hydroxyacid dehydrogenase catalytic" evidence="5">
    <location>
        <begin position="36"/>
        <end position="330"/>
    </location>
</feature>
<dbReference type="InterPro" id="IPR006139">
    <property type="entry name" value="D-isomer_2_OHA_DH_cat_dom"/>
</dbReference>
<dbReference type="PROSITE" id="PS00670">
    <property type="entry name" value="D_2_HYDROXYACID_DH_2"/>
    <property type="match status" value="1"/>
</dbReference>
<dbReference type="PANTHER" id="PTHR43761:SF1">
    <property type="entry name" value="D-ISOMER SPECIFIC 2-HYDROXYACID DEHYDROGENASE CATALYTIC DOMAIN-CONTAINING PROTEIN-RELATED"/>
    <property type="match status" value="1"/>
</dbReference>
<keyword evidence="2 4" id="KW-0560">Oxidoreductase</keyword>
<protein>
    <submittedName>
        <fullName evidence="7">D-3-phosphoglycerate dehydrogenase</fullName>
        <ecNumber evidence="7">1.1.1.95</ecNumber>
    </submittedName>
</protein>
<dbReference type="STRING" id="631454.N177_2430"/>
<dbReference type="eggNOG" id="COG1052">
    <property type="taxonomic scope" value="Bacteria"/>
</dbReference>
<evidence type="ECO:0000259" key="6">
    <source>
        <dbReference type="Pfam" id="PF02826"/>
    </source>
</evidence>
<dbReference type="PANTHER" id="PTHR43761">
    <property type="entry name" value="D-ISOMER SPECIFIC 2-HYDROXYACID DEHYDROGENASE FAMILY PROTEIN (AFU_ORTHOLOGUE AFUA_1G13630)"/>
    <property type="match status" value="1"/>
</dbReference>
<evidence type="ECO:0000313" key="8">
    <source>
        <dbReference type="Proteomes" id="UP000017819"/>
    </source>
</evidence>
<evidence type="ECO:0000256" key="4">
    <source>
        <dbReference type="RuleBase" id="RU003719"/>
    </source>
</evidence>
<evidence type="ECO:0000256" key="3">
    <source>
        <dbReference type="ARBA" id="ARBA00023027"/>
    </source>
</evidence>
<dbReference type="Pfam" id="PF02826">
    <property type="entry name" value="2-Hacid_dh_C"/>
    <property type="match status" value="1"/>
</dbReference>
<dbReference type="AlphaFoldDB" id="V4REM8"/>
<comment type="caution">
    <text evidence="7">The sequence shown here is derived from an EMBL/GenBank/DDBJ whole genome shotgun (WGS) entry which is preliminary data.</text>
</comment>
<comment type="similarity">
    <text evidence="1 4">Belongs to the D-isomer specific 2-hydroxyacid dehydrogenase family.</text>
</comment>
<dbReference type="EMBL" id="AWXZ01000031">
    <property type="protein sequence ID" value="ESR24596.1"/>
    <property type="molecule type" value="Genomic_DNA"/>
</dbReference>
<dbReference type="EC" id="1.1.1.95" evidence="7"/>
<dbReference type="Pfam" id="PF00389">
    <property type="entry name" value="2-Hacid_dh"/>
    <property type="match status" value="1"/>
</dbReference>
<dbReference type="Gene3D" id="3.40.50.720">
    <property type="entry name" value="NAD(P)-binding Rossmann-like Domain"/>
    <property type="match status" value="2"/>
</dbReference>
<evidence type="ECO:0000256" key="1">
    <source>
        <dbReference type="ARBA" id="ARBA00005854"/>
    </source>
</evidence>
<evidence type="ECO:0000259" key="5">
    <source>
        <dbReference type="Pfam" id="PF00389"/>
    </source>
</evidence>
<dbReference type="SUPFAM" id="SSF52283">
    <property type="entry name" value="Formate/glycerate dehydrogenase catalytic domain-like"/>
    <property type="match status" value="1"/>
</dbReference>
<dbReference type="InterPro" id="IPR036291">
    <property type="entry name" value="NAD(P)-bd_dom_sf"/>
</dbReference>
<dbReference type="Proteomes" id="UP000017819">
    <property type="component" value="Unassembled WGS sequence"/>
</dbReference>
<dbReference type="InterPro" id="IPR006140">
    <property type="entry name" value="D-isomer_DH_NAD-bd"/>
</dbReference>
<dbReference type="GO" id="GO:0004617">
    <property type="term" value="F:phosphoglycerate dehydrogenase activity"/>
    <property type="evidence" value="ECO:0007669"/>
    <property type="project" value="UniProtKB-EC"/>
</dbReference>